<comment type="caution">
    <text evidence="2">The sequence shown here is derived from an EMBL/GenBank/DDBJ whole genome shotgun (WGS) entry which is preliminary data.</text>
</comment>
<protein>
    <submittedName>
        <fullName evidence="2">Unnamed protein product</fullName>
    </submittedName>
</protein>
<keyword evidence="3" id="KW-1185">Reference proteome</keyword>
<gene>
    <name evidence="2" type="ORF">Pfra01_002787000</name>
</gene>
<evidence type="ECO:0000313" key="3">
    <source>
        <dbReference type="Proteomes" id="UP001165121"/>
    </source>
</evidence>
<dbReference type="Proteomes" id="UP001165121">
    <property type="component" value="Unassembled WGS sequence"/>
</dbReference>
<feature type="region of interest" description="Disordered" evidence="1">
    <location>
        <begin position="26"/>
        <end position="66"/>
    </location>
</feature>
<accession>A0A9W6YI41</accession>
<proteinExistence type="predicted"/>
<dbReference type="EMBL" id="BSXT01007527">
    <property type="protein sequence ID" value="GMF63883.1"/>
    <property type="molecule type" value="Genomic_DNA"/>
</dbReference>
<sequence>MQQAIGLCGTFTSSCAAELSSVSSPFDSFQNMKPTDNSSSNSITMFSSPQHSRSLKRKTESESVAMDDPVTKRPYLGKCQYKTGKCFNQRTLKRNGEAHSLCEEHRIKQNLIQRRSDRKYKKVHAIRRRERSQRRAELKMRASVVTAQSFMVQQQNDFDIPLPQFHVPRMSMTDFNYGAMMAIDAGLAPRIEAPQP</sequence>
<organism evidence="2 3">
    <name type="scientific">Phytophthora fragariaefolia</name>
    <dbReference type="NCBI Taxonomy" id="1490495"/>
    <lineage>
        <taxon>Eukaryota</taxon>
        <taxon>Sar</taxon>
        <taxon>Stramenopiles</taxon>
        <taxon>Oomycota</taxon>
        <taxon>Peronosporomycetes</taxon>
        <taxon>Peronosporales</taxon>
        <taxon>Peronosporaceae</taxon>
        <taxon>Phytophthora</taxon>
    </lineage>
</organism>
<name>A0A9W6YI41_9STRA</name>
<evidence type="ECO:0000313" key="2">
    <source>
        <dbReference type="EMBL" id="GMF63883.1"/>
    </source>
</evidence>
<dbReference type="OrthoDB" id="75314at2759"/>
<feature type="compositionally biased region" description="Polar residues" evidence="1">
    <location>
        <begin position="26"/>
        <end position="37"/>
    </location>
</feature>
<feature type="compositionally biased region" description="Low complexity" evidence="1">
    <location>
        <begin position="38"/>
        <end position="48"/>
    </location>
</feature>
<dbReference type="AlphaFoldDB" id="A0A9W6YI41"/>
<reference evidence="2" key="1">
    <citation type="submission" date="2023-04" db="EMBL/GenBank/DDBJ databases">
        <title>Phytophthora fragariaefolia NBRC 109709.</title>
        <authorList>
            <person name="Ichikawa N."/>
            <person name="Sato H."/>
            <person name="Tonouchi N."/>
        </authorList>
    </citation>
    <scope>NUCLEOTIDE SEQUENCE</scope>
    <source>
        <strain evidence="2">NBRC 109709</strain>
    </source>
</reference>
<evidence type="ECO:0000256" key="1">
    <source>
        <dbReference type="SAM" id="MobiDB-lite"/>
    </source>
</evidence>